<evidence type="ECO:0000256" key="3">
    <source>
        <dbReference type="ARBA" id="ARBA00022448"/>
    </source>
</evidence>
<dbReference type="RefSeq" id="WP_181732726.1">
    <property type="nucleotide sequence ID" value="NZ_JACEIR010000011.1"/>
</dbReference>
<dbReference type="InterPro" id="IPR050291">
    <property type="entry name" value="CDF_Transporter"/>
</dbReference>
<gene>
    <name evidence="10" type="ORF">I8U20_11950</name>
</gene>
<feature type="transmembrane region" description="Helical" evidence="7">
    <location>
        <begin position="116"/>
        <end position="139"/>
    </location>
</feature>
<evidence type="ECO:0000256" key="5">
    <source>
        <dbReference type="ARBA" id="ARBA00022989"/>
    </source>
</evidence>
<dbReference type="EMBL" id="JAECVW010000009">
    <property type="protein sequence ID" value="MBH8596040.1"/>
    <property type="molecule type" value="Genomic_DNA"/>
</dbReference>
<comment type="similarity">
    <text evidence="2">Belongs to the cation diffusion facilitator (CDF) transporter (TC 2.A.4) family.</text>
</comment>
<dbReference type="InterPro" id="IPR036837">
    <property type="entry name" value="Cation_efflux_CTD_sf"/>
</dbReference>
<dbReference type="Gene3D" id="3.30.70.1350">
    <property type="entry name" value="Cation efflux protein, cytoplasmic domain"/>
    <property type="match status" value="1"/>
</dbReference>
<feature type="transmembrane region" description="Helical" evidence="7">
    <location>
        <begin position="84"/>
        <end position="104"/>
    </location>
</feature>
<dbReference type="FunFam" id="1.20.1510.10:FF:000006">
    <property type="entry name" value="Divalent cation efflux transporter"/>
    <property type="match status" value="1"/>
</dbReference>
<keyword evidence="11" id="KW-1185">Reference proteome</keyword>
<sequence length="299" mass="33033">MLNVSGPDQRNAQKGAWLSMAAYLVLSLLKCWTGLHIQSEAMFADGLNNVSDLLLSFAILIGLKVSQQPADHNHPFGHRKAETIATLVAASFMVLVAVEIWVRAVQAVWRPPQNEVHPWAFAVSFGSALVMFGVSYVNFSLSKKTGSQALEAAACDNRSDGLVSLGTAVGMAGAYWGWHWMDPLLAVVVGGMIFKTGWEIGRPAVDELMDGFDQEKLEKIEQEVLKISGIDQVRELRARYHGPYVFVEITIAVNPYLSVEESHEITEKVEKQLIGFDNIRHVHVHVEPAGELKKCIRSL</sequence>
<evidence type="ECO:0000256" key="2">
    <source>
        <dbReference type="ARBA" id="ARBA00008114"/>
    </source>
</evidence>
<dbReference type="GO" id="GO:0008324">
    <property type="term" value="F:monoatomic cation transmembrane transporter activity"/>
    <property type="evidence" value="ECO:0007669"/>
    <property type="project" value="InterPro"/>
</dbReference>
<dbReference type="InterPro" id="IPR058533">
    <property type="entry name" value="Cation_efflux_TM"/>
</dbReference>
<accession>A0A8I1DFY2</accession>
<name>A0A8I1DFY2_THEIN</name>
<comment type="caution">
    <text evidence="10">The sequence shown here is derived from an EMBL/GenBank/DDBJ whole genome shotgun (WGS) entry which is preliminary data.</text>
</comment>
<protein>
    <submittedName>
        <fullName evidence="10">Cation transporter</fullName>
    </submittedName>
</protein>
<keyword evidence="6 7" id="KW-0472">Membrane</keyword>
<dbReference type="PANTHER" id="PTHR43840">
    <property type="entry name" value="MITOCHONDRIAL METAL TRANSPORTER 1-RELATED"/>
    <property type="match status" value="1"/>
</dbReference>
<feature type="domain" description="Cation efflux protein cytoplasmic" evidence="9">
    <location>
        <begin position="213"/>
        <end position="288"/>
    </location>
</feature>
<dbReference type="Pfam" id="PF16916">
    <property type="entry name" value="ZT_dimer"/>
    <property type="match status" value="1"/>
</dbReference>
<evidence type="ECO:0000259" key="8">
    <source>
        <dbReference type="Pfam" id="PF01545"/>
    </source>
</evidence>
<dbReference type="GO" id="GO:0016020">
    <property type="term" value="C:membrane"/>
    <property type="evidence" value="ECO:0007669"/>
    <property type="project" value="UniProtKB-SubCell"/>
</dbReference>
<keyword evidence="3" id="KW-0813">Transport</keyword>
<organism evidence="10 11">
    <name type="scientific">Thermoactinomyces intermedius</name>
    <dbReference type="NCBI Taxonomy" id="2024"/>
    <lineage>
        <taxon>Bacteria</taxon>
        <taxon>Bacillati</taxon>
        <taxon>Bacillota</taxon>
        <taxon>Bacilli</taxon>
        <taxon>Bacillales</taxon>
        <taxon>Thermoactinomycetaceae</taxon>
        <taxon>Thermoactinomyces</taxon>
    </lineage>
</organism>
<dbReference type="SUPFAM" id="SSF161111">
    <property type="entry name" value="Cation efflux protein transmembrane domain-like"/>
    <property type="match status" value="1"/>
</dbReference>
<evidence type="ECO:0000313" key="11">
    <source>
        <dbReference type="Proteomes" id="UP000633619"/>
    </source>
</evidence>
<evidence type="ECO:0000256" key="6">
    <source>
        <dbReference type="ARBA" id="ARBA00023136"/>
    </source>
</evidence>
<dbReference type="Pfam" id="PF01545">
    <property type="entry name" value="Cation_efflux"/>
    <property type="match status" value="1"/>
</dbReference>
<feature type="transmembrane region" description="Helical" evidence="7">
    <location>
        <begin position="16"/>
        <end position="35"/>
    </location>
</feature>
<keyword evidence="5 7" id="KW-1133">Transmembrane helix</keyword>
<comment type="subcellular location">
    <subcellularLocation>
        <location evidence="1">Membrane</location>
        <topology evidence="1">Multi-pass membrane protein</topology>
    </subcellularLocation>
</comment>
<reference evidence="10 11" key="1">
    <citation type="submission" date="2020-12" db="EMBL/GenBank/DDBJ databases">
        <title>WGS of Thermoactinomyces spp.</title>
        <authorList>
            <person name="Cheng K."/>
        </authorList>
    </citation>
    <scope>NUCLEOTIDE SEQUENCE [LARGE SCALE GENOMIC DNA]</scope>
    <source>
        <strain evidence="11">CICC 10671\DSM 43846</strain>
    </source>
</reference>
<dbReference type="InterPro" id="IPR002524">
    <property type="entry name" value="Cation_efflux"/>
</dbReference>
<dbReference type="NCBIfam" id="TIGR01297">
    <property type="entry name" value="CDF"/>
    <property type="match status" value="1"/>
</dbReference>
<dbReference type="Gene3D" id="1.20.1510.10">
    <property type="entry name" value="Cation efflux protein transmembrane domain"/>
    <property type="match status" value="1"/>
</dbReference>
<proteinExistence type="inferred from homology"/>
<dbReference type="AlphaFoldDB" id="A0A8I1DFY2"/>
<evidence type="ECO:0000256" key="1">
    <source>
        <dbReference type="ARBA" id="ARBA00004141"/>
    </source>
</evidence>
<dbReference type="SUPFAM" id="SSF160240">
    <property type="entry name" value="Cation efflux protein cytoplasmic domain-like"/>
    <property type="match status" value="1"/>
</dbReference>
<evidence type="ECO:0000256" key="7">
    <source>
        <dbReference type="SAM" id="Phobius"/>
    </source>
</evidence>
<dbReference type="InterPro" id="IPR027470">
    <property type="entry name" value="Cation_efflux_CTD"/>
</dbReference>
<dbReference type="Proteomes" id="UP000633619">
    <property type="component" value="Unassembled WGS sequence"/>
</dbReference>
<evidence type="ECO:0000313" key="10">
    <source>
        <dbReference type="EMBL" id="MBH8596040.1"/>
    </source>
</evidence>
<feature type="domain" description="Cation efflux protein transmembrane" evidence="8">
    <location>
        <begin position="17"/>
        <end position="209"/>
    </location>
</feature>
<dbReference type="PANTHER" id="PTHR43840:SF50">
    <property type="entry name" value="MANGANESE EFFLUX SYSTEM PROTEIN MNES"/>
    <property type="match status" value="1"/>
</dbReference>
<keyword evidence="4 7" id="KW-0812">Transmembrane</keyword>
<evidence type="ECO:0000259" key="9">
    <source>
        <dbReference type="Pfam" id="PF16916"/>
    </source>
</evidence>
<evidence type="ECO:0000256" key="4">
    <source>
        <dbReference type="ARBA" id="ARBA00022692"/>
    </source>
</evidence>
<dbReference type="InterPro" id="IPR027469">
    <property type="entry name" value="Cation_efflux_TMD_sf"/>
</dbReference>